<evidence type="ECO:0000313" key="2">
    <source>
        <dbReference type="EMBL" id="KAF9954505.1"/>
    </source>
</evidence>
<feature type="transmembrane region" description="Helical" evidence="1">
    <location>
        <begin position="7"/>
        <end position="25"/>
    </location>
</feature>
<organism evidence="2 3">
    <name type="scientific">Modicella reniformis</name>
    <dbReference type="NCBI Taxonomy" id="1440133"/>
    <lineage>
        <taxon>Eukaryota</taxon>
        <taxon>Fungi</taxon>
        <taxon>Fungi incertae sedis</taxon>
        <taxon>Mucoromycota</taxon>
        <taxon>Mortierellomycotina</taxon>
        <taxon>Mortierellomycetes</taxon>
        <taxon>Mortierellales</taxon>
        <taxon>Mortierellaceae</taxon>
        <taxon>Modicella</taxon>
    </lineage>
</organism>
<proteinExistence type="predicted"/>
<dbReference type="EMBL" id="JAAAHW010006821">
    <property type="protein sequence ID" value="KAF9954505.1"/>
    <property type="molecule type" value="Genomic_DNA"/>
</dbReference>
<feature type="transmembrane region" description="Helical" evidence="1">
    <location>
        <begin position="381"/>
        <end position="403"/>
    </location>
</feature>
<comment type="caution">
    <text evidence="2">The sequence shown here is derived from an EMBL/GenBank/DDBJ whole genome shotgun (WGS) entry which is preliminary data.</text>
</comment>
<sequence length="413" mass="47134">MISGNKWFLHTILAILFLELIYGIARGAHTLNESQTWEWKRLFLEDSEKPPTTILRVDWMDLIWAISAILGAILAAFCVISAILGVMFIAYCAYVSGIMTPPRSNQITGEPGIFAFHNRDLRLRLLKFFLVFFFGIAWGAHALDESQTWEWKRFFLEDSEKPLAILRLDWMDLVCSISTILGVIFVTISAILGAKSVARLVAYCSCVGGRDITTPPRLNQITDVTPRTFALHNRDRRPRHHFKFFLVLIFGIACGVHILDESKTWEWKRLFLEDSEKPPTTFPRVDYMDFVWALSAILGVIILATFCACFGHDGAFAYMKLFVFDTNDRLRSLRFFLILFFGVTWGAHALNYSKIWKWKEPFLEDSEKPPMTILGFDWMDLMWSISATAAVGGLAIAHYAYMVGRGAGLKPRS</sequence>
<feature type="transmembrane region" description="Helical" evidence="1">
    <location>
        <begin position="332"/>
        <end position="350"/>
    </location>
</feature>
<feature type="transmembrane region" description="Helical" evidence="1">
    <location>
        <begin position="242"/>
        <end position="259"/>
    </location>
</feature>
<evidence type="ECO:0000256" key="1">
    <source>
        <dbReference type="SAM" id="Phobius"/>
    </source>
</evidence>
<name>A0A9P6LZ60_9FUNG</name>
<evidence type="ECO:0000313" key="3">
    <source>
        <dbReference type="Proteomes" id="UP000749646"/>
    </source>
</evidence>
<keyword evidence="1" id="KW-1133">Transmembrane helix</keyword>
<dbReference type="AlphaFoldDB" id="A0A9P6LZ60"/>
<feature type="transmembrane region" description="Helical" evidence="1">
    <location>
        <begin position="170"/>
        <end position="192"/>
    </location>
</feature>
<feature type="transmembrane region" description="Helical" evidence="1">
    <location>
        <begin position="62"/>
        <end position="94"/>
    </location>
</feature>
<reference evidence="2" key="1">
    <citation type="journal article" date="2020" name="Fungal Divers.">
        <title>Resolving the Mortierellaceae phylogeny through synthesis of multi-gene phylogenetics and phylogenomics.</title>
        <authorList>
            <person name="Vandepol N."/>
            <person name="Liber J."/>
            <person name="Desiro A."/>
            <person name="Na H."/>
            <person name="Kennedy M."/>
            <person name="Barry K."/>
            <person name="Grigoriev I.V."/>
            <person name="Miller A.N."/>
            <person name="O'Donnell K."/>
            <person name="Stajich J.E."/>
            <person name="Bonito G."/>
        </authorList>
    </citation>
    <scope>NUCLEOTIDE SEQUENCE</scope>
    <source>
        <strain evidence="2">MES-2147</strain>
    </source>
</reference>
<accession>A0A9P6LZ60</accession>
<dbReference type="Proteomes" id="UP000749646">
    <property type="component" value="Unassembled WGS sequence"/>
</dbReference>
<feature type="transmembrane region" description="Helical" evidence="1">
    <location>
        <begin position="290"/>
        <end position="311"/>
    </location>
</feature>
<feature type="transmembrane region" description="Helical" evidence="1">
    <location>
        <begin position="125"/>
        <end position="143"/>
    </location>
</feature>
<keyword evidence="1" id="KW-0812">Transmembrane</keyword>
<protein>
    <submittedName>
        <fullName evidence="2">Uncharacterized protein</fullName>
    </submittedName>
</protein>
<keyword evidence="1" id="KW-0472">Membrane</keyword>
<gene>
    <name evidence="2" type="ORF">BGZ65_003963</name>
</gene>
<keyword evidence="3" id="KW-1185">Reference proteome</keyword>